<dbReference type="Pfam" id="PF10483">
    <property type="entry name" value="Elong_Iki1"/>
    <property type="match status" value="1"/>
</dbReference>
<dbReference type="InterPro" id="IPR019519">
    <property type="entry name" value="Elp5"/>
</dbReference>
<sequence>MLKSISEGNHSSKLTILQDSEDGNLKDLFKAFLTELSRIERPSEIHLICHEFPPDFYLPSHNRPSGINIYDFFSDPCGWNCKTAPVLSSVFAKLTELSEQVLFFDSLYHLTLQLGFHNAYRLLNGLKSKHKSIFVMVHDDLFNSHELEKFLYLPITYIKIRSNADNVALEKTKKVVDIKYRKANCKISIQTELFFVTDEFRLSSEVCKSKSTPSKVINSNTDFDTLTMFELGLKMKDSERKAKEELVLPYLRKEVKQQSGDIIYNLEAIDLEEDPDDDLDI</sequence>
<keyword evidence="8" id="KW-0539">Nucleus</keyword>
<evidence type="ECO:0000313" key="9">
    <source>
        <dbReference type="EMBL" id="KAK6636681.1"/>
    </source>
</evidence>
<evidence type="ECO:0000256" key="7">
    <source>
        <dbReference type="ARBA" id="ARBA00022694"/>
    </source>
</evidence>
<dbReference type="PANTHER" id="PTHR15641:SF1">
    <property type="entry name" value="ELONGATOR COMPLEX PROTEIN 5"/>
    <property type="match status" value="1"/>
</dbReference>
<organism evidence="9 10">
    <name type="scientific">Polyplax serrata</name>
    <name type="common">Common mouse louse</name>
    <dbReference type="NCBI Taxonomy" id="468196"/>
    <lineage>
        <taxon>Eukaryota</taxon>
        <taxon>Metazoa</taxon>
        <taxon>Ecdysozoa</taxon>
        <taxon>Arthropoda</taxon>
        <taxon>Hexapoda</taxon>
        <taxon>Insecta</taxon>
        <taxon>Pterygota</taxon>
        <taxon>Neoptera</taxon>
        <taxon>Paraneoptera</taxon>
        <taxon>Psocodea</taxon>
        <taxon>Troctomorpha</taxon>
        <taxon>Phthiraptera</taxon>
        <taxon>Anoplura</taxon>
        <taxon>Polyplacidae</taxon>
        <taxon>Polyplax</taxon>
    </lineage>
</organism>
<dbReference type="GO" id="GO:0005829">
    <property type="term" value="C:cytosol"/>
    <property type="evidence" value="ECO:0007669"/>
    <property type="project" value="TreeGrafter"/>
</dbReference>
<evidence type="ECO:0000256" key="6">
    <source>
        <dbReference type="ARBA" id="ARBA00022490"/>
    </source>
</evidence>
<dbReference type="GO" id="GO:0033588">
    <property type="term" value="C:elongator holoenzyme complex"/>
    <property type="evidence" value="ECO:0007669"/>
    <property type="project" value="InterPro"/>
</dbReference>
<evidence type="ECO:0000256" key="4">
    <source>
        <dbReference type="ARBA" id="ARBA00009567"/>
    </source>
</evidence>
<evidence type="ECO:0000256" key="8">
    <source>
        <dbReference type="ARBA" id="ARBA00023242"/>
    </source>
</evidence>
<comment type="subcellular location">
    <subcellularLocation>
        <location evidence="2">Cytoplasm</location>
    </subcellularLocation>
    <subcellularLocation>
        <location evidence="1">Nucleus</location>
    </subcellularLocation>
</comment>
<accession>A0AAN8PKE5</accession>
<reference evidence="9 10" key="1">
    <citation type="submission" date="2023-10" db="EMBL/GenBank/DDBJ databases">
        <title>Genomes of two closely related lineages of the louse Polyplax serrata with different host specificities.</title>
        <authorList>
            <person name="Martinu J."/>
            <person name="Tarabai H."/>
            <person name="Stefka J."/>
            <person name="Hypsa V."/>
        </authorList>
    </citation>
    <scope>NUCLEOTIDE SEQUENCE [LARGE SCALE GENOMIC DNA]</scope>
    <source>
        <strain evidence="9">HR10_N</strain>
    </source>
</reference>
<dbReference type="PANTHER" id="PTHR15641">
    <property type="entry name" value="ELONGATOR COMPLEX PROTEIN 5"/>
    <property type="match status" value="1"/>
</dbReference>
<evidence type="ECO:0000313" key="10">
    <source>
        <dbReference type="Proteomes" id="UP001372834"/>
    </source>
</evidence>
<name>A0AAN8PKE5_POLSC</name>
<dbReference type="Proteomes" id="UP001372834">
    <property type="component" value="Unassembled WGS sequence"/>
</dbReference>
<dbReference type="GO" id="GO:0000049">
    <property type="term" value="F:tRNA binding"/>
    <property type="evidence" value="ECO:0007669"/>
    <property type="project" value="TreeGrafter"/>
</dbReference>
<evidence type="ECO:0000256" key="3">
    <source>
        <dbReference type="ARBA" id="ARBA00005043"/>
    </source>
</evidence>
<dbReference type="AlphaFoldDB" id="A0AAN8PKE5"/>
<evidence type="ECO:0000256" key="5">
    <source>
        <dbReference type="ARBA" id="ARBA00020264"/>
    </source>
</evidence>
<comment type="similarity">
    <text evidence="4">Belongs to the ELP5 family.</text>
</comment>
<comment type="pathway">
    <text evidence="3">tRNA modification; 5-methoxycarbonylmethyl-2-thiouridine-tRNA biosynthesis.</text>
</comment>
<keyword evidence="7" id="KW-0819">tRNA processing</keyword>
<keyword evidence="6" id="KW-0963">Cytoplasm</keyword>
<comment type="caution">
    <text evidence="9">The sequence shown here is derived from an EMBL/GenBank/DDBJ whole genome shotgun (WGS) entry which is preliminary data.</text>
</comment>
<evidence type="ECO:0000256" key="1">
    <source>
        <dbReference type="ARBA" id="ARBA00004123"/>
    </source>
</evidence>
<evidence type="ECO:0000256" key="2">
    <source>
        <dbReference type="ARBA" id="ARBA00004496"/>
    </source>
</evidence>
<dbReference type="EMBL" id="JAWJWE010000004">
    <property type="protein sequence ID" value="KAK6636681.1"/>
    <property type="molecule type" value="Genomic_DNA"/>
</dbReference>
<dbReference type="GO" id="GO:0005634">
    <property type="term" value="C:nucleus"/>
    <property type="evidence" value="ECO:0007669"/>
    <property type="project" value="UniProtKB-SubCell"/>
</dbReference>
<proteinExistence type="inferred from homology"/>
<dbReference type="GO" id="GO:0002098">
    <property type="term" value="P:tRNA wobble uridine modification"/>
    <property type="evidence" value="ECO:0007669"/>
    <property type="project" value="InterPro"/>
</dbReference>
<gene>
    <name evidence="9" type="ORF">RUM43_010343</name>
</gene>
<protein>
    <recommendedName>
        <fullName evidence="5">Elongator complex protein 5</fullName>
    </recommendedName>
</protein>